<evidence type="ECO:0000313" key="1">
    <source>
        <dbReference type="EMBL" id="CDH34219.1"/>
    </source>
</evidence>
<gene>
    <name evidence="1" type="ORF">XBI1_2980014</name>
</gene>
<protein>
    <submittedName>
        <fullName evidence="1">Uncharacterized protein</fullName>
    </submittedName>
</protein>
<reference evidence="1" key="1">
    <citation type="submission" date="2013-07" db="EMBL/GenBank/DDBJ databases">
        <title>Sub-species coevolution in mutualistic symbiosis.</title>
        <authorList>
            <person name="Murfin K."/>
            <person name="Klassen J."/>
            <person name="Lee M."/>
            <person name="Forst S."/>
            <person name="Stock P."/>
            <person name="Goodrich-Blair H."/>
        </authorList>
    </citation>
    <scope>NUCLEOTIDE SEQUENCE [LARGE SCALE GENOMIC DNA]</scope>
    <source>
        <strain evidence="1">Intermedium</strain>
    </source>
</reference>
<comment type="caution">
    <text evidence="1">The sequence shown here is derived from an EMBL/GenBank/DDBJ whole genome shotgun (WGS) entry which is preliminary data.</text>
</comment>
<name>A0A077QKW8_XENBV</name>
<dbReference type="AlphaFoldDB" id="A0A077QKW8"/>
<dbReference type="HOGENOM" id="CLU_3278843_0_0_6"/>
<proteinExistence type="predicted"/>
<dbReference type="Proteomes" id="UP000028480">
    <property type="component" value="Unassembled WGS sequence"/>
</dbReference>
<dbReference type="EMBL" id="CBTB010000221">
    <property type="protein sequence ID" value="CDH34219.1"/>
    <property type="molecule type" value="Genomic_DNA"/>
</dbReference>
<sequence length="41" mass="4675">MKYIVNIPFTPLSRETQCGYIVIISGYGDIFSDLRVTGLMY</sequence>
<organism evidence="1">
    <name type="scientific">Xenorhabdus bovienii str. Intermedium</name>
    <dbReference type="NCBI Taxonomy" id="1379677"/>
    <lineage>
        <taxon>Bacteria</taxon>
        <taxon>Pseudomonadati</taxon>
        <taxon>Pseudomonadota</taxon>
        <taxon>Gammaproteobacteria</taxon>
        <taxon>Enterobacterales</taxon>
        <taxon>Morganellaceae</taxon>
        <taxon>Xenorhabdus</taxon>
    </lineage>
</organism>
<accession>A0A077QKW8</accession>